<evidence type="ECO:0000256" key="1">
    <source>
        <dbReference type="SAM" id="Phobius"/>
    </source>
</evidence>
<keyword evidence="1" id="KW-1133">Transmembrane helix</keyword>
<comment type="caution">
    <text evidence="2">The sequence shown here is derived from an EMBL/GenBank/DDBJ whole genome shotgun (WGS) entry which is preliminary data.</text>
</comment>
<dbReference type="OrthoDB" id="9781069at2"/>
<keyword evidence="1" id="KW-0812">Transmembrane</keyword>
<gene>
    <name evidence="2" type="ORF">FEZ08_05295</name>
</gene>
<protein>
    <recommendedName>
        <fullName evidence="4">Conjugal transfer protein TraX</fullName>
    </recommendedName>
</protein>
<dbReference type="AlphaFoldDB" id="A0A5R8QG49"/>
<accession>A0A5R8QG49</accession>
<feature type="transmembrane region" description="Helical" evidence="1">
    <location>
        <begin position="12"/>
        <end position="29"/>
    </location>
</feature>
<evidence type="ECO:0008006" key="4">
    <source>
        <dbReference type="Google" id="ProtNLM"/>
    </source>
</evidence>
<dbReference type="InParanoid" id="A0A5R8QG49"/>
<keyword evidence="1" id="KW-0472">Membrane</keyword>
<organism evidence="2 3">
    <name type="scientific">Culicoidibacter larvae</name>
    <dbReference type="NCBI Taxonomy" id="2579976"/>
    <lineage>
        <taxon>Bacteria</taxon>
        <taxon>Bacillati</taxon>
        <taxon>Bacillota</taxon>
        <taxon>Culicoidibacteria</taxon>
        <taxon>Culicoidibacterales</taxon>
        <taxon>Culicoidibacteraceae</taxon>
        <taxon>Culicoidibacter</taxon>
    </lineage>
</organism>
<feature type="transmembrane region" description="Helical" evidence="1">
    <location>
        <begin position="201"/>
        <end position="221"/>
    </location>
</feature>
<dbReference type="EMBL" id="VBWP01000003">
    <property type="protein sequence ID" value="TLG75463.1"/>
    <property type="molecule type" value="Genomic_DNA"/>
</dbReference>
<reference evidence="2 3" key="1">
    <citation type="submission" date="2019-05" db="EMBL/GenBank/DDBJ databases">
        <title>Culicoidintestinum kansasii gen. nov., sp. nov. from the gastrointestinal tract of the biting midge, Culicoides sonorensis.</title>
        <authorList>
            <person name="Neupane S."/>
            <person name="Ghosh A."/>
            <person name="Gunther S."/>
            <person name="Martin K."/>
            <person name="Zurek L."/>
        </authorList>
    </citation>
    <scope>NUCLEOTIDE SEQUENCE [LARGE SCALE GENOMIC DNA]</scope>
    <source>
        <strain evidence="2 3">CS-1</strain>
    </source>
</reference>
<feature type="transmembrane region" description="Helical" evidence="1">
    <location>
        <begin position="64"/>
        <end position="81"/>
    </location>
</feature>
<sequence length="222" mass="26340">MKFLMGLTTTQLKTIAIIAMVIDHVGVVFFPNIIIFRIIGRLTFPIMSYFIMKGFLHTSNLKKYFVRIILTLCFSIIPYYLVFDVWSGTVMFTFILSLILLYCYKKNMLLFFASLLPCLILSRFSDYSYFGLFLPLIFYIARLRNMSYLPYIYIIVTSSLAVYFLGYMHIYCVPVGIFMLLPLPFLENSTYNKRKNIKYKYLFYVFYPSHLFILFILQNILK</sequence>
<feature type="transmembrane region" description="Helical" evidence="1">
    <location>
        <begin position="87"/>
        <end position="104"/>
    </location>
</feature>
<dbReference type="Pfam" id="PF05857">
    <property type="entry name" value="TraX"/>
    <property type="match status" value="1"/>
</dbReference>
<evidence type="ECO:0000313" key="2">
    <source>
        <dbReference type="EMBL" id="TLG75463.1"/>
    </source>
</evidence>
<evidence type="ECO:0000313" key="3">
    <source>
        <dbReference type="Proteomes" id="UP000306912"/>
    </source>
</evidence>
<name>A0A5R8QG49_9FIRM</name>
<keyword evidence="3" id="KW-1185">Reference proteome</keyword>
<proteinExistence type="predicted"/>
<feature type="transmembrane region" description="Helical" evidence="1">
    <location>
        <begin position="152"/>
        <end position="181"/>
    </location>
</feature>
<feature type="transmembrane region" description="Helical" evidence="1">
    <location>
        <begin position="111"/>
        <end position="140"/>
    </location>
</feature>
<dbReference type="Proteomes" id="UP000306912">
    <property type="component" value="Unassembled WGS sequence"/>
</dbReference>
<dbReference type="InterPro" id="IPR008875">
    <property type="entry name" value="TraX"/>
</dbReference>